<evidence type="ECO:0000313" key="6">
    <source>
        <dbReference type="Proteomes" id="UP000054516"/>
    </source>
</evidence>
<protein>
    <submittedName>
        <fullName evidence="5">Putative polyketide synthase</fullName>
    </submittedName>
</protein>
<dbReference type="InterPro" id="IPR050091">
    <property type="entry name" value="PKS_NRPS_Biosynth_Enz"/>
</dbReference>
<dbReference type="InterPro" id="IPR009081">
    <property type="entry name" value="PP-bd_ACP"/>
</dbReference>
<evidence type="ECO:0000259" key="4">
    <source>
        <dbReference type="PROSITE" id="PS50075"/>
    </source>
</evidence>
<dbReference type="SUPFAM" id="SSF51735">
    <property type="entry name" value="NAD(P)-binding Rossmann-fold domains"/>
    <property type="match status" value="1"/>
</dbReference>
<dbReference type="Pfam" id="PF08659">
    <property type="entry name" value="KR"/>
    <property type="match status" value="1"/>
</dbReference>
<dbReference type="InterPro" id="IPR013968">
    <property type="entry name" value="PKS_KR"/>
</dbReference>
<dbReference type="InterPro" id="IPR006162">
    <property type="entry name" value="Ppantetheine_attach_site"/>
</dbReference>
<dbReference type="Gene3D" id="3.40.50.720">
    <property type="entry name" value="NAD(P)-binding Rossmann-like Domain"/>
    <property type="match status" value="1"/>
</dbReference>
<accession>A0A1S8A8U0</accession>
<dbReference type="Proteomes" id="UP000054516">
    <property type="component" value="Unassembled WGS sequence"/>
</dbReference>
<proteinExistence type="predicted"/>
<dbReference type="PROSITE" id="PS50075">
    <property type="entry name" value="CARRIER"/>
    <property type="match status" value="1"/>
</dbReference>
<dbReference type="EMBL" id="DF977478">
    <property type="protein sequence ID" value="GAW26471.1"/>
    <property type="molecule type" value="Genomic_DNA"/>
</dbReference>
<keyword evidence="1" id="KW-0596">Phosphopantetheine</keyword>
<sequence length="296" mass="31787">MTFDDWTAAVAPKVQASWNLHVELPNDLDFFIMLSSAMGILGTGSLAGYNAGNTYQDALARYRVGHGQRATALDIGGVIDGGYLTGLSRFIAGMQRTQEYVPLLTREVCGLLDLHCDPSTTFSAEDKGCQTVAGISPPAWWEGSGQVVPRTMQQPLWGHMHHLPHPPPLPRGHRDGEGAETSVRTSGSSAGEPIREREAMARLVARLVATGAVSEAGEVACQALVNRVSWMLGTPAARIDKHKAMHSYGIDSLSAIDLRNWVGSVFDVDLPVFEILGGADFISAGTSLVHRMKVAK</sequence>
<dbReference type="GO" id="GO:0044550">
    <property type="term" value="P:secondary metabolite biosynthetic process"/>
    <property type="evidence" value="ECO:0007669"/>
    <property type="project" value="TreeGrafter"/>
</dbReference>
<dbReference type="SMART" id="SM00823">
    <property type="entry name" value="PKS_PP"/>
    <property type="match status" value="1"/>
</dbReference>
<dbReference type="InterPro" id="IPR020806">
    <property type="entry name" value="PKS_PP-bd"/>
</dbReference>
<name>A0A1S8A8U0_ROSNE</name>
<gene>
    <name evidence="5" type="ORF">SAMD00023353_3300200</name>
</gene>
<evidence type="ECO:0000256" key="2">
    <source>
        <dbReference type="ARBA" id="ARBA00022553"/>
    </source>
</evidence>
<keyword evidence="6" id="KW-1185">Reference proteome</keyword>
<dbReference type="InterPro" id="IPR036291">
    <property type="entry name" value="NAD(P)-bd_dom_sf"/>
</dbReference>
<dbReference type="STRING" id="77044.A0A1S8A8U0"/>
<dbReference type="SUPFAM" id="SSF47336">
    <property type="entry name" value="ACP-like"/>
    <property type="match status" value="1"/>
</dbReference>
<evidence type="ECO:0000313" key="5">
    <source>
        <dbReference type="EMBL" id="GAW26471.1"/>
    </source>
</evidence>
<dbReference type="InterPro" id="IPR036736">
    <property type="entry name" value="ACP-like_sf"/>
</dbReference>
<dbReference type="GO" id="GO:0006633">
    <property type="term" value="P:fatty acid biosynthetic process"/>
    <property type="evidence" value="ECO:0007669"/>
    <property type="project" value="TreeGrafter"/>
</dbReference>
<feature type="domain" description="Carrier" evidence="4">
    <location>
        <begin position="215"/>
        <end position="293"/>
    </location>
</feature>
<dbReference type="GO" id="GO:0004312">
    <property type="term" value="F:fatty acid synthase activity"/>
    <property type="evidence" value="ECO:0007669"/>
    <property type="project" value="TreeGrafter"/>
</dbReference>
<reference evidence="5" key="1">
    <citation type="submission" date="2016-03" db="EMBL/GenBank/DDBJ databases">
        <title>Draft genome sequence of Rosellinia necatrix.</title>
        <authorList>
            <person name="Kanematsu S."/>
        </authorList>
    </citation>
    <scope>NUCLEOTIDE SEQUENCE [LARGE SCALE GENOMIC DNA]</scope>
    <source>
        <strain evidence="5">W97</strain>
    </source>
</reference>
<dbReference type="OrthoDB" id="329835at2759"/>
<dbReference type="AlphaFoldDB" id="A0A1S8A8U0"/>
<dbReference type="OMA" id="DDWRTST"/>
<keyword evidence="2" id="KW-0597">Phosphoprotein</keyword>
<dbReference type="PANTHER" id="PTHR43775:SF29">
    <property type="entry name" value="ASPERFURANONE POLYKETIDE SYNTHASE AFOG-RELATED"/>
    <property type="match status" value="1"/>
</dbReference>
<dbReference type="Gene3D" id="1.10.1200.10">
    <property type="entry name" value="ACP-like"/>
    <property type="match status" value="1"/>
</dbReference>
<dbReference type="Pfam" id="PF23297">
    <property type="entry name" value="ACP_SdgA_C"/>
    <property type="match status" value="1"/>
</dbReference>
<organism evidence="5">
    <name type="scientific">Rosellinia necatrix</name>
    <name type="common">White root-rot fungus</name>
    <dbReference type="NCBI Taxonomy" id="77044"/>
    <lineage>
        <taxon>Eukaryota</taxon>
        <taxon>Fungi</taxon>
        <taxon>Dikarya</taxon>
        <taxon>Ascomycota</taxon>
        <taxon>Pezizomycotina</taxon>
        <taxon>Sordariomycetes</taxon>
        <taxon>Xylariomycetidae</taxon>
        <taxon>Xylariales</taxon>
        <taxon>Xylariaceae</taxon>
        <taxon>Rosellinia</taxon>
    </lineage>
</organism>
<feature type="region of interest" description="Disordered" evidence="3">
    <location>
        <begin position="163"/>
        <end position="192"/>
    </location>
</feature>
<evidence type="ECO:0000256" key="3">
    <source>
        <dbReference type="SAM" id="MobiDB-lite"/>
    </source>
</evidence>
<dbReference type="PANTHER" id="PTHR43775">
    <property type="entry name" value="FATTY ACID SYNTHASE"/>
    <property type="match status" value="1"/>
</dbReference>
<dbReference type="PROSITE" id="PS00012">
    <property type="entry name" value="PHOSPHOPANTETHEINE"/>
    <property type="match status" value="1"/>
</dbReference>
<dbReference type="GO" id="GO:0031177">
    <property type="term" value="F:phosphopantetheine binding"/>
    <property type="evidence" value="ECO:0007669"/>
    <property type="project" value="InterPro"/>
</dbReference>
<evidence type="ECO:0000256" key="1">
    <source>
        <dbReference type="ARBA" id="ARBA00022450"/>
    </source>
</evidence>